<sequence length="1050" mass="119209">MKPERQSKKLLSATRSKAKMNEYNVEEVDHIKLTKDPATLFTLAIGLLGDLSAYINSENPDEHYLKELRDNLKFSAHFFDAYLHTNLMADLDEYVLLLGSASYYLCDLPGSSLVLVKRIEMNKLNLECSDLDTLLARLLIGNSPPCYVEESGTYAMNIIDISINLSIFYETGGNEQHIYKLISDLRGEAYKFGSPRELLFADVIGAVIRKRIENSSRKCLPKYSGISVENWEAILQNKNFIQEFWPAQHLLGETGVFKGESAVIQLPTSAGKTKATEVIIRSAFLSNRTSLAVIVAPFRALCHEISMSLSKSFQSDSINIDEVSDVLQMDFELKSILRDDFILVVTPEKLIYMLRQCPELATEIGLLIYDEGHQFDSNTRGINYELLLTALKGMVPEGVQKVLISAVINNAEVVGSWLNGPENKVVSGVNLSPTYRTVALTSWMDRLGKLQFLNEENPDELDFYVPRIIEQQKLQLKGRETTERFFPIKNDSSTVSLFLGLKLTSNGSVAIFCGKKDNVSSLCDKVVEAYERGLTLITPFELSEKNELRKLYNLYCLHLGSQASVTKGAEIGILTHHGNIPSGIRHAVEHSIKEGLAKFVICTSTLAQGVNLPIRYLIVTSIYQGSEKIKVRDFQNLIGRVGRSGMHTEGSVIFADPNIYDKRNSYNNKWRWRQVKNLLDPNNSEPVESSLLKIFDPLCSDDKKNTHNINYIKLFEIYFEDSDKVYVGLEKIAKAFANEGFSIDGLNQQVESKINVLSSIESYLMANWEYATNEAGENWVSSLAKETLAYSLADDHIKEQIVILFQMLANNISNNIPEDSKKKSYGKLLYGVETAIKIEEWTKMHLDELVKCESYEELLNVLWPLLASNIKNKTFNKCEKPEILREVAIAWIHGRAYFILLDILKDKDIRMKTKKQRREYRIDHIVEICDNALSYEGMLLIGAVAELVESLITDQNIYLVENLKKLQKRMKYGVPNSLNILFYELGFADRIISRDLSGVLRDQSPPTNKRKLKSLIQSYEKDFRKQLIKYPSYYTSVLENILLSSDNRIV</sequence>
<evidence type="ECO:0000313" key="7">
    <source>
        <dbReference type="EMBL" id="OTZ67073.1"/>
    </source>
</evidence>
<dbReference type="Gene3D" id="3.40.50.300">
    <property type="entry name" value="P-loop containing nucleotide triphosphate hydrolases"/>
    <property type="match status" value="2"/>
</dbReference>
<organism evidence="7 8">
    <name type="scientific">Bacillus thuringiensis serovar kumamotoensis</name>
    <dbReference type="NCBI Taxonomy" id="132267"/>
    <lineage>
        <taxon>Bacteria</taxon>
        <taxon>Bacillati</taxon>
        <taxon>Bacillota</taxon>
        <taxon>Bacilli</taxon>
        <taxon>Bacillales</taxon>
        <taxon>Bacillaceae</taxon>
        <taxon>Bacillus</taxon>
        <taxon>Bacillus cereus group</taxon>
    </lineage>
</organism>
<evidence type="ECO:0000259" key="5">
    <source>
        <dbReference type="PROSITE" id="PS51192"/>
    </source>
</evidence>
<dbReference type="GO" id="GO:0003676">
    <property type="term" value="F:nucleic acid binding"/>
    <property type="evidence" value="ECO:0007669"/>
    <property type="project" value="InterPro"/>
</dbReference>
<dbReference type="SMART" id="SM00490">
    <property type="entry name" value="HELICc"/>
    <property type="match status" value="1"/>
</dbReference>
<dbReference type="InterPro" id="IPR001650">
    <property type="entry name" value="Helicase_C-like"/>
</dbReference>
<dbReference type="RefSeq" id="WP_086392674.1">
    <property type="nucleotide sequence ID" value="NZ_NFEH01000124.1"/>
</dbReference>
<evidence type="ECO:0000256" key="1">
    <source>
        <dbReference type="ARBA" id="ARBA00022741"/>
    </source>
</evidence>
<feature type="domain" description="Helicase ATP-binding" evidence="5">
    <location>
        <begin position="253"/>
        <end position="426"/>
    </location>
</feature>
<dbReference type="GO" id="GO:0005524">
    <property type="term" value="F:ATP binding"/>
    <property type="evidence" value="ECO:0007669"/>
    <property type="project" value="UniProtKB-KW"/>
</dbReference>
<dbReference type="SUPFAM" id="SSF52540">
    <property type="entry name" value="P-loop containing nucleoside triphosphate hydrolases"/>
    <property type="match status" value="1"/>
</dbReference>
<dbReference type="EMBL" id="NFEH01000124">
    <property type="protein sequence ID" value="OTZ67073.1"/>
    <property type="molecule type" value="Genomic_DNA"/>
</dbReference>
<dbReference type="Pfam" id="PF00271">
    <property type="entry name" value="Helicase_C"/>
    <property type="match status" value="1"/>
</dbReference>
<reference evidence="7 8" key="1">
    <citation type="submission" date="2016-10" db="EMBL/GenBank/DDBJ databases">
        <title>Comparative genomics of Bacillus thuringiensis reveals a path to pathogens against multiple invertebrate hosts.</title>
        <authorList>
            <person name="Zheng J."/>
            <person name="Gao Q."/>
            <person name="Liu H."/>
            <person name="Peng D."/>
            <person name="Ruan L."/>
            <person name="Sun M."/>
        </authorList>
    </citation>
    <scope>NUCLEOTIDE SEQUENCE [LARGE SCALE GENOMIC DNA]</scope>
    <source>
        <strain evidence="7">BGSC 4W1</strain>
    </source>
</reference>
<evidence type="ECO:0000313" key="8">
    <source>
        <dbReference type="Proteomes" id="UP000195087"/>
    </source>
</evidence>
<keyword evidence="1" id="KW-0547">Nucleotide-binding</keyword>
<dbReference type="PANTHER" id="PTHR47961:SF6">
    <property type="entry name" value="DNA-DIRECTED DNA POLYMERASE"/>
    <property type="match status" value="1"/>
</dbReference>
<gene>
    <name evidence="7" type="ORF">BK769_30945</name>
</gene>
<dbReference type="PROSITE" id="PS51194">
    <property type="entry name" value="HELICASE_CTER"/>
    <property type="match status" value="1"/>
</dbReference>
<dbReference type="PANTHER" id="PTHR47961">
    <property type="entry name" value="DNA POLYMERASE THETA, PUTATIVE (AFU_ORTHOLOGUE AFUA_1G05260)-RELATED"/>
    <property type="match status" value="1"/>
</dbReference>
<evidence type="ECO:0000259" key="6">
    <source>
        <dbReference type="PROSITE" id="PS51194"/>
    </source>
</evidence>
<dbReference type="InterPro" id="IPR050474">
    <property type="entry name" value="Hel308_SKI2-like"/>
</dbReference>
<dbReference type="GO" id="GO:0016787">
    <property type="term" value="F:hydrolase activity"/>
    <property type="evidence" value="ECO:0007669"/>
    <property type="project" value="UniProtKB-KW"/>
</dbReference>
<proteinExistence type="predicted"/>
<protein>
    <submittedName>
        <fullName evidence="7">DEAD/DEAH box helicase</fullName>
    </submittedName>
</protein>
<name>A0A9X6PN54_BACUK</name>
<dbReference type="GO" id="GO:0004386">
    <property type="term" value="F:helicase activity"/>
    <property type="evidence" value="ECO:0007669"/>
    <property type="project" value="UniProtKB-KW"/>
</dbReference>
<dbReference type="Proteomes" id="UP000195087">
    <property type="component" value="Unassembled WGS sequence"/>
</dbReference>
<dbReference type="Pfam" id="PF00270">
    <property type="entry name" value="DEAD"/>
    <property type="match status" value="1"/>
</dbReference>
<dbReference type="InterPro" id="IPR014001">
    <property type="entry name" value="Helicase_ATP-bd"/>
</dbReference>
<keyword evidence="4" id="KW-0067">ATP-binding</keyword>
<dbReference type="InterPro" id="IPR011545">
    <property type="entry name" value="DEAD/DEAH_box_helicase_dom"/>
</dbReference>
<keyword evidence="3 7" id="KW-0347">Helicase</keyword>
<evidence type="ECO:0000256" key="2">
    <source>
        <dbReference type="ARBA" id="ARBA00022801"/>
    </source>
</evidence>
<comment type="caution">
    <text evidence="7">The sequence shown here is derived from an EMBL/GenBank/DDBJ whole genome shotgun (WGS) entry which is preliminary data.</text>
</comment>
<evidence type="ECO:0000256" key="4">
    <source>
        <dbReference type="ARBA" id="ARBA00022840"/>
    </source>
</evidence>
<dbReference type="InterPro" id="IPR027417">
    <property type="entry name" value="P-loop_NTPase"/>
</dbReference>
<dbReference type="SMART" id="SM00487">
    <property type="entry name" value="DEXDc"/>
    <property type="match status" value="1"/>
</dbReference>
<dbReference type="PROSITE" id="PS51192">
    <property type="entry name" value="HELICASE_ATP_BIND_1"/>
    <property type="match status" value="1"/>
</dbReference>
<accession>A0A9X6PN54</accession>
<dbReference type="AlphaFoldDB" id="A0A9X6PN54"/>
<keyword evidence="2" id="KW-0378">Hydrolase</keyword>
<evidence type="ECO:0000256" key="3">
    <source>
        <dbReference type="ARBA" id="ARBA00022806"/>
    </source>
</evidence>
<feature type="domain" description="Helicase C-terminal" evidence="6">
    <location>
        <begin position="521"/>
        <end position="695"/>
    </location>
</feature>